<reference evidence="2" key="1">
    <citation type="submission" date="2021-03" db="EMBL/GenBank/DDBJ databases">
        <title>Chromosome level genome of the anhydrobiotic midge Polypedilum vanderplanki.</title>
        <authorList>
            <person name="Yoshida Y."/>
            <person name="Kikawada T."/>
            <person name="Gusev O."/>
        </authorList>
    </citation>
    <scope>NUCLEOTIDE SEQUENCE</scope>
    <source>
        <strain evidence="2">NIAS01</strain>
        <tissue evidence="2">Whole body or cell culture</tissue>
    </source>
</reference>
<name>A0A9J6C5D0_POLVA</name>
<feature type="compositionally biased region" description="Basic residues" evidence="1">
    <location>
        <begin position="1"/>
        <end position="12"/>
    </location>
</feature>
<accession>A0A9J6C5D0</accession>
<feature type="compositionally biased region" description="Low complexity" evidence="1">
    <location>
        <begin position="35"/>
        <end position="45"/>
    </location>
</feature>
<dbReference type="AlphaFoldDB" id="A0A9J6C5D0"/>
<organism evidence="2 3">
    <name type="scientific">Polypedilum vanderplanki</name>
    <name type="common">Sleeping chironomid midge</name>
    <dbReference type="NCBI Taxonomy" id="319348"/>
    <lineage>
        <taxon>Eukaryota</taxon>
        <taxon>Metazoa</taxon>
        <taxon>Ecdysozoa</taxon>
        <taxon>Arthropoda</taxon>
        <taxon>Hexapoda</taxon>
        <taxon>Insecta</taxon>
        <taxon>Pterygota</taxon>
        <taxon>Neoptera</taxon>
        <taxon>Endopterygota</taxon>
        <taxon>Diptera</taxon>
        <taxon>Nematocera</taxon>
        <taxon>Chironomoidea</taxon>
        <taxon>Chironomidae</taxon>
        <taxon>Chironominae</taxon>
        <taxon>Polypedilum</taxon>
        <taxon>Polypedilum</taxon>
    </lineage>
</organism>
<proteinExistence type="predicted"/>
<keyword evidence="3" id="KW-1185">Reference proteome</keyword>
<evidence type="ECO:0000313" key="2">
    <source>
        <dbReference type="EMBL" id="KAG5677183.1"/>
    </source>
</evidence>
<comment type="caution">
    <text evidence="2">The sequence shown here is derived from an EMBL/GenBank/DDBJ whole genome shotgun (WGS) entry which is preliminary data.</text>
</comment>
<sequence length="93" mass="10616">MNNFKKRGKNSRGIRVSSNDPDESNHQPQNYAATQQQQFQQQQQQSYNGQNKSVSNIAPPTLGSSRKFSQKVSTISQNYNEKSMLLSSDEEYQ</sequence>
<protein>
    <submittedName>
        <fullName evidence="2">Uncharacterized protein</fullName>
    </submittedName>
</protein>
<dbReference type="EMBL" id="JADBJN010000002">
    <property type="protein sequence ID" value="KAG5677183.1"/>
    <property type="molecule type" value="Genomic_DNA"/>
</dbReference>
<dbReference type="OrthoDB" id="8092967at2759"/>
<feature type="region of interest" description="Disordered" evidence="1">
    <location>
        <begin position="1"/>
        <end position="93"/>
    </location>
</feature>
<feature type="compositionally biased region" description="Polar residues" evidence="1">
    <location>
        <begin position="46"/>
        <end position="81"/>
    </location>
</feature>
<evidence type="ECO:0000313" key="3">
    <source>
        <dbReference type="Proteomes" id="UP001107558"/>
    </source>
</evidence>
<gene>
    <name evidence="2" type="ORF">PVAND_006964</name>
</gene>
<evidence type="ECO:0000256" key="1">
    <source>
        <dbReference type="SAM" id="MobiDB-lite"/>
    </source>
</evidence>
<dbReference type="Proteomes" id="UP001107558">
    <property type="component" value="Chromosome 2"/>
</dbReference>